<reference evidence="1 2" key="1">
    <citation type="submission" date="2024-02" db="EMBL/GenBank/DDBJ databases">
        <title>The whole genome sequence of Pseudomonas benzopyrenica MLY92.</title>
        <authorList>
            <person name="Liu Y."/>
        </authorList>
    </citation>
    <scope>NUCLEOTIDE SEQUENCE [LARGE SCALE GENOMIC DNA]</scope>
    <source>
        <strain evidence="1 2">MLY92</strain>
    </source>
</reference>
<proteinExistence type="predicted"/>
<sequence>MSINDGGRAFPRTSDVYGPEFGMSLRDYFAAKAMQGFNSNPDENLIGKPFSEIAALAYRQADEMLKARELQL</sequence>
<gene>
    <name evidence="1" type="ORF">V6W80_11775</name>
</gene>
<dbReference type="Proteomes" id="UP001372714">
    <property type="component" value="Chromosome"/>
</dbReference>
<evidence type="ECO:0000313" key="2">
    <source>
        <dbReference type="Proteomes" id="UP001372714"/>
    </source>
</evidence>
<accession>A0ABZ2FWA9</accession>
<dbReference type="RefSeq" id="WP_338547273.1">
    <property type="nucleotide sequence ID" value="NZ_CP145723.1"/>
</dbReference>
<name>A0ABZ2FWA9_9PSED</name>
<protein>
    <submittedName>
        <fullName evidence="1">Uncharacterized protein</fullName>
    </submittedName>
</protein>
<keyword evidence="2" id="KW-1185">Reference proteome</keyword>
<evidence type="ECO:0000313" key="1">
    <source>
        <dbReference type="EMBL" id="WWM68915.1"/>
    </source>
</evidence>
<organism evidence="1 2">
    <name type="scientific">Pseudomonas benzopyrenica</name>
    <dbReference type="NCBI Taxonomy" id="2993566"/>
    <lineage>
        <taxon>Bacteria</taxon>
        <taxon>Pseudomonadati</taxon>
        <taxon>Pseudomonadota</taxon>
        <taxon>Gammaproteobacteria</taxon>
        <taxon>Pseudomonadales</taxon>
        <taxon>Pseudomonadaceae</taxon>
        <taxon>Pseudomonas</taxon>
    </lineage>
</organism>
<dbReference type="EMBL" id="CP145723">
    <property type="protein sequence ID" value="WWM68915.1"/>
    <property type="molecule type" value="Genomic_DNA"/>
</dbReference>